<dbReference type="InterPro" id="IPR000219">
    <property type="entry name" value="DH_dom"/>
</dbReference>
<evidence type="ECO:0000259" key="2">
    <source>
        <dbReference type="PROSITE" id="PS50010"/>
    </source>
</evidence>
<dbReference type="PROSITE" id="PS50010">
    <property type="entry name" value="DH_2"/>
    <property type="match status" value="2"/>
</dbReference>
<dbReference type="Pfam" id="PF00621">
    <property type="entry name" value="RhoGEF"/>
    <property type="match status" value="2"/>
</dbReference>
<dbReference type="GO" id="GO:0005829">
    <property type="term" value="C:cytosol"/>
    <property type="evidence" value="ECO:0007669"/>
    <property type="project" value="TreeGrafter"/>
</dbReference>
<dbReference type="InterPro" id="IPR001331">
    <property type="entry name" value="GDS_CDC24_CS"/>
</dbReference>
<name>L8GCR0_ACACF</name>
<dbReference type="Proteomes" id="UP000011083">
    <property type="component" value="Unassembled WGS sequence"/>
</dbReference>
<dbReference type="GeneID" id="14911393"/>
<dbReference type="SUPFAM" id="SSF48065">
    <property type="entry name" value="DBL homology domain (DH-domain)"/>
    <property type="match status" value="1"/>
</dbReference>
<evidence type="ECO:0000256" key="1">
    <source>
        <dbReference type="SAM" id="Coils"/>
    </source>
</evidence>
<organism evidence="3 4">
    <name type="scientific">Acanthamoeba castellanii (strain ATCC 30010 / Neff)</name>
    <dbReference type="NCBI Taxonomy" id="1257118"/>
    <lineage>
        <taxon>Eukaryota</taxon>
        <taxon>Amoebozoa</taxon>
        <taxon>Discosea</taxon>
        <taxon>Longamoebia</taxon>
        <taxon>Centramoebida</taxon>
        <taxon>Acanthamoebidae</taxon>
        <taxon>Acanthamoeba</taxon>
    </lineage>
</organism>
<dbReference type="PANTHER" id="PTHR45834">
    <property type="entry name" value="RHO GUANINE NUCLEOTIDE EXCHANGE FACTOR 9-RELATED"/>
    <property type="match status" value="1"/>
</dbReference>
<dbReference type="EMBL" id="KB008169">
    <property type="protein sequence ID" value="ELR10970.1"/>
    <property type="molecule type" value="Genomic_DNA"/>
</dbReference>
<dbReference type="KEGG" id="acan:ACA1_103380"/>
<dbReference type="STRING" id="1257118.L8GCR0"/>
<dbReference type="Gene3D" id="1.20.900.10">
    <property type="entry name" value="Dbl homology (DH) domain"/>
    <property type="match status" value="2"/>
</dbReference>
<dbReference type="InterPro" id="IPR035899">
    <property type="entry name" value="DBL_dom_sf"/>
</dbReference>
<feature type="coiled-coil region" evidence="1">
    <location>
        <begin position="202"/>
        <end position="232"/>
    </location>
</feature>
<protein>
    <submittedName>
        <fullName evidence="3">RhoGEF domain containing protein</fullName>
    </submittedName>
</protein>
<dbReference type="GO" id="GO:0035556">
    <property type="term" value="P:intracellular signal transduction"/>
    <property type="evidence" value="ECO:0007669"/>
    <property type="project" value="InterPro"/>
</dbReference>
<dbReference type="GO" id="GO:0005085">
    <property type="term" value="F:guanyl-nucleotide exchange factor activity"/>
    <property type="evidence" value="ECO:0007669"/>
    <property type="project" value="InterPro"/>
</dbReference>
<evidence type="ECO:0000313" key="3">
    <source>
        <dbReference type="EMBL" id="ELR10970.1"/>
    </source>
</evidence>
<dbReference type="SMART" id="SM00325">
    <property type="entry name" value="RhoGEF"/>
    <property type="match status" value="1"/>
</dbReference>
<feature type="domain" description="DH" evidence="2">
    <location>
        <begin position="169"/>
        <end position="222"/>
    </location>
</feature>
<gene>
    <name evidence="3" type="ORF">ACA1_103380</name>
</gene>
<dbReference type="VEuPathDB" id="AmoebaDB:ACA1_103380"/>
<reference evidence="3 4" key="1">
    <citation type="journal article" date="2013" name="Genome Biol.">
        <title>Genome of Acanthamoeba castellanii highlights extensive lateral gene transfer and early evolution of tyrosine kinase signaling.</title>
        <authorList>
            <person name="Clarke M."/>
            <person name="Lohan A.J."/>
            <person name="Liu B."/>
            <person name="Lagkouvardos I."/>
            <person name="Roy S."/>
            <person name="Zafar N."/>
            <person name="Bertelli C."/>
            <person name="Schilde C."/>
            <person name="Kianianmomeni A."/>
            <person name="Burglin T.R."/>
            <person name="Frech C."/>
            <person name="Turcotte B."/>
            <person name="Kopec K.O."/>
            <person name="Synnott J.M."/>
            <person name="Choo C."/>
            <person name="Paponov I."/>
            <person name="Finkler A."/>
            <person name="Soon Heng Tan C."/>
            <person name="Hutchins A.P."/>
            <person name="Weinmeier T."/>
            <person name="Rattei T."/>
            <person name="Chu J.S."/>
            <person name="Gimenez G."/>
            <person name="Irimia M."/>
            <person name="Rigden D.J."/>
            <person name="Fitzpatrick D.A."/>
            <person name="Lorenzo-Morales J."/>
            <person name="Bateman A."/>
            <person name="Chiu C.H."/>
            <person name="Tang P."/>
            <person name="Hegemann P."/>
            <person name="Fromm H."/>
            <person name="Raoult D."/>
            <person name="Greub G."/>
            <person name="Miranda-Saavedra D."/>
            <person name="Chen N."/>
            <person name="Nash P."/>
            <person name="Ginger M.L."/>
            <person name="Horn M."/>
            <person name="Schaap P."/>
            <person name="Caler L."/>
            <person name="Loftus B."/>
        </authorList>
    </citation>
    <scope>NUCLEOTIDE SEQUENCE [LARGE SCALE GENOMIC DNA]</scope>
    <source>
        <strain evidence="3 4">Neff</strain>
    </source>
</reference>
<proteinExistence type="predicted"/>
<dbReference type="PROSITE" id="PS00741">
    <property type="entry name" value="DH_1"/>
    <property type="match status" value="1"/>
</dbReference>
<dbReference type="PANTHER" id="PTHR45834:SF3">
    <property type="entry name" value="RHO GUANINE NUCLEOTIDE EXCHANGE FACTOR 3, ISOFORM L"/>
    <property type="match status" value="1"/>
</dbReference>
<dbReference type="InterPro" id="IPR053086">
    <property type="entry name" value="RhoGEF_domain"/>
</dbReference>
<keyword evidence="1" id="KW-0175">Coiled coil</keyword>
<dbReference type="OrthoDB" id="20696at2759"/>
<feature type="domain" description="DH" evidence="2">
    <location>
        <begin position="85"/>
        <end position="165"/>
    </location>
</feature>
<sequence>MPNQSTTPLGFMDTYAVQVINDTGDEKIACWDIVGPGIGYRFASDTLALKEQWIAAFRSFAPTSRQSVNPSSNLPSATTSGAVDLRAEGMNELVSTEKAYLQNLYSTIELYKNSEDLTDMVGLAETYVLFANIEILSQVNRLLLAMLEKEHKLPPEQNVGRVFLSNLQDLNSMLIKPIQRISKYPLLLRELLKHTPDTHTHYSELKQAVEQIEELLNLLNDKQRDSEALARLARIHSSLIWKDQQPVQLVMPTRKLLRKQKFSRIYREEHINKAAPGLMMLFNDLLIVTKKRGLKRHRCLSAIPLRCLILWEGTTGLAATLC</sequence>
<evidence type="ECO:0000313" key="4">
    <source>
        <dbReference type="Proteomes" id="UP000011083"/>
    </source>
</evidence>
<accession>L8GCR0</accession>
<keyword evidence="4" id="KW-1185">Reference proteome</keyword>
<dbReference type="AlphaFoldDB" id="L8GCR0"/>
<dbReference type="RefSeq" id="XP_004332983.1">
    <property type="nucleotide sequence ID" value="XM_004332935.1"/>
</dbReference>